<dbReference type="Gene3D" id="3.30.200.20">
    <property type="entry name" value="Phosphorylase Kinase, domain 1"/>
    <property type="match status" value="1"/>
</dbReference>
<gene>
    <name evidence="2" type="ORF">EKD16_23255</name>
</gene>
<dbReference type="InterPro" id="IPR002575">
    <property type="entry name" value="Aminoglycoside_PTrfase"/>
</dbReference>
<dbReference type="AlphaFoldDB" id="A0A4P6QAE4"/>
<dbReference type="Proteomes" id="UP000292235">
    <property type="component" value="Chromosome"/>
</dbReference>
<dbReference type="EMBL" id="CP036455">
    <property type="protein sequence ID" value="QBI56404.1"/>
    <property type="molecule type" value="Genomic_DNA"/>
</dbReference>
<keyword evidence="3" id="KW-1185">Reference proteome</keyword>
<keyword evidence="2" id="KW-0808">Transferase</keyword>
<sequence length="359" mass="38030">MDSLTKRRLDRPMLDALCSRLLGGASVVDAAELTGGMFNAAYRLRLDDGREAVLKASPPAEAPLLSYEQGIMRTEAEVFRRLAAAAEVPAAEVLAAGTGGDLLDADVLVTAALPGRPWNEAAADLGPGDHRALRHRLGRVLAAMHTVRSDAARGDVAFGYPQRSAGLHGADWASAFTAMTEALLADGRRWGVELPEARVRTALARHRAALDEVEAGVLVHFDLWPGNVFVDAGENAPGAGPAGGADRPRITGIIDVERAWWGDPLADLVGMDPFGSAEEDADLLAGYREAGTGLDVSSPEAALRLALYRVYLGLIMVVEIAPRGYSGDWVAEYTGDCRALLARGLDALESPRGPEPVVR</sequence>
<evidence type="ECO:0000259" key="1">
    <source>
        <dbReference type="Pfam" id="PF01636"/>
    </source>
</evidence>
<feature type="domain" description="Aminoglycoside phosphotransferase" evidence="1">
    <location>
        <begin position="31"/>
        <end position="291"/>
    </location>
</feature>
<dbReference type="InterPro" id="IPR051678">
    <property type="entry name" value="AGP_Transferase"/>
</dbReference>
<name>A0A4P6QAE4_9ACTN</name>
<evidence type="ECO:0000313" key="3">
    <source>
        <dbReference type="Proteomes" id="UP000292235"/>
    </source>
</evidence>
<dbReference type="OrthoDB" id="5490445at2"/>
<proteinExistence type="predicted"/>
<dbReference type="GO" id="GO:0016740">
    <property type="term" value="F:transferase activity"/>
    <property type="evidence" value="ECO:0007669"/>
    <property type="project" value="UniProtKB-KW"/>
</dbReference>
<dbReference type="PANTHER" id="PTHR21310:SF15">
    <property type="entry name" value="AMINOGLYCOSIDE PHOSPHOTRANSFERASE DOMAIN-CONTAINING PROTEIN"/>
    <property type="match status" value="1"/>
</dbReference>
<dbReference type="InterPro" id="IPR011009">
    <property type="entry name" value="Kinase-like_dom_sf"/>
</dbReference>
<dbReference type="Pfam" id="PF01636">
    <property type="entry name" value="APH"/>
    <property type="match status" value="1"/>
</dbReference>
<evidence type="ECO:0000313" key="2">
    <source>
        <dbReference type="EMBL" id="QBI56404.1"/>
    </source>
</evidence>
<dbReference type="SUPFAM" id="SSF56112">
    <property type="entry name" value="Protein kinase-like (PK-like)"/>
    <property type="match status" value="1"/>
</dbReference>
<organism evidence="2 3">
    <name type="scientific">Streptomonospora litoralis</name>
    <dbReference type="NCBI Taxonomy" id="2498135"/>
    <lineage>
        <taxon>Bacteria</taxon>
        <taxon>Bacillati</taxon>
        <taxon>Actinomycetota</taxon>
        <taxon>Actinomycetes</taxon>
        <taxon>Streptosporangiales</taxon>
        <taxon>Nocardiopsidaceae</taxon>
        <taxon>Streptomonospora</taxon>
    </lineage>
</organism>
<dbReference type="Gene3D" id="3.90.1200.10">
    <property type="match status" value="1"/>
</dbReference>
<protein>
    <submittedName>
        <fullName evidence="2">Phosphotransferase enzyme family protein</fullName>
    </submittedName>
</protein>
<dbReference type="RefSeq" id="WP_131101265.1">
    <property type="nucleotide sequence ID" value="NZ_CP036455.1"/>
</dbReference>
<dbReference type="PANTHER" id="PTHR21310">
    <property type="entry name" value="AMINOGLYCOSIDE PHOSPHOTRANSFERASE-RELATED-RELATED"/>
    <property type="match status" value="1"/>
</dbReference>
<dbReference type="KEGG" id="strr:EKD16_23255"/>
<reference evidence="2 3" key="1">
    <citation type="submission" date="2019-02" db="EMBL/GenBank/DDBJ databases">
        <authorList>
            <person name="Khodamoradi S."/>
            <person name="Hahnke R.L."/>
            <person name="Kaempfer P."/>
            <person name="Schumann P."/>
            <person name="Rohde M."/>
            <person name="Steinert M."/>
            <person name="Luzhetskyy A."/>
            <person name="Wink J."/>
            <person name="Ruckert C."/>
        </authorList>
    </citation>
    <scope>NUCLEOTIDE SEQUENCE [LARGE SCALE GENOMIC DNA]</scope>
    <source>
        <strain evidence="2 3">M2</strain>
    </source>
</reference>
<accession>A0A4P6QAE4</accession>